<protein>
    <submittedName>
        <fullName evidence="2">Uncharacterized protein</fullName>
    </submittedName>
</protein>
<dbReference type="Gene3D" id="3.60.10.10">
    <property type="entry name" value="Endonuclease/exonuclease/phosphatase"/>
    <property type="match status" value="1"/>
</dbReference>
<evidence type="ECO:0000313" key="2">
    <source>
        <dbReference type="EMBL" id="KAK0495052.1"/>
    </source>
</evidence>
<dbReference type="EMBL" id="JAUEPU010000019">
    <property type="protein sequence ID" value="KAK0495052.1"/>
    <property type="molecule type" value="Genomic_DNA"/>
</dbReference>
<evidence type="ECO:0000256" key="1">
    <source>
        <dbReference type="SAM" id="MobiDB-lite"/>
    </source>
</evidence>
<name>A0AA39Q2J7_9AGAR</name>
<organism evidence="2 3">
    <name type="scientific">Armillaria luteobubalina</name>
    <dbReference type="NCBI Taxonomy" id="153913"/>
    <lineage>
        <taxon>Eukaryota</taxon>
        <taxon>Fungi</taxon>
        <taxon>Dikarya</taxon>
        <taxon>Basidiomycota</taxon>
        <taxon>Agaricomycotina</taxon>
        <taxon>Agaricomycetes</taxon>
        <taxon>Agaricomycetidae</taxon>
        <taxon>Agaricales</taxon>
        <taxon>Marasmiineae</taxon>
        <taxon>Physalacriaceae</taxon>
        <taxon>Armillaria</taxon>
    </lineage>
</organism>
<feature type="compositionally biased region" description="Low complexity" evidence="1">
    <location>
        <begin position="131"/>
        <end position="142"/>
    </location>
</feature>
<sequence length="271" mass="30040">MTTQAGHDWQTPSEGGDLSPPEGGSESVIDFEATTSQETLTWGTMGDPVLIFLQERVLSGGDGHNGDEPTTPQTDTQYTLTQRQNMVGMDNTNHRTSRRPARSTSSGRVMVDTQPTSPVQNVRCRNKRRQQATTQQADQDTQLSQMCDTLSQDPANEQQHTEKKGGSKQMKAWWIVESLNMKGRGSQVVERSKWSDIALMMKQKCISILTLQETHLSEDYANTIRTLYGKHLSIHFSVCEENATGKSGVVIVLNKDLVKTAEAKTTELILG</sequence>
<reference evidence="2" key="1">
    <citation type="submission" date="2023-06" db="EMBL/GenBank/DDBJ databases">
        <authorList>
            <consortium name="Lawrence Berkeley National Laboratory"/>
            <person name="Ahrendt S."/>
            <person name="Sahu N."/>
            <person name="Indic B."/>
            <person name="Wong-Bajracharya J."/>
            <person name="Merenyi Z."/>
            <person name="Ke H.-M."/>
            <person name="Monk M."/>
            <person name="Kocsube S."/>
            <person name="Drula E."/>
            <person name="Lipzen A."/>
            <person name="Balint B."/>
            <person name="Henrissat B."/>
            <person name="Andreopoulos B."/>
            <person name="Martin F.M."/>
            <person name="Harder C.B."/>
            <person name="Rigling D."/>
            <person name="Ford K.L."/>
            <person name="Foster G.D."/>
            <person name="Pangilinan J."/>
            <person name="Papanicolaou A."/>
            <person name="Barry K."/>
            <person name="LaButti K."/>
            <person name="Viragh M."/>
            <person name="Koriabine M."/>
            <person name="Yan M."/>
            <person name="Riley R."/>
            <person name="Champramary S."/>
            <person name="Plett K.L."/>
            <person name="Tsai I.J."/>
            <person name="Slot J."/>
            <person name="Sipos G."/>
            <person name="Plett J."/>
            <person name="Nagy L.G."/>
            <person name="Grigoriev I.V."/>
        </authorList>
    </citation>
    <scope>NUCLEOTIDE SEQUENCE</scope>
    <source>
        <strain evidence="2">HWK02</strain>
    </source>
</reference>
<feature type="compositionally biased region" description="Polar residues" evidence="1">
    <location>
        <begin position="1"/>
        <end position="13"/>
    </location>
</feature>
<feature type="region of interest" description="Disordered" evidence="1">
    <location>
        <begin position="1"/>
        <end position="27"/>
    </location>
</feature>
<proteinExistence type="predicted"/>
<accession>A0AA39Q2J7</accession>
<keyword evidence="3" id="KW-1185">Reference proteome</keyword>
<dbReference type="Proteomes" id="UP001175228">
    <property type="component" value="Unassembled WGS sequence"/>
</dbReference>
<feature type="region of interest" description="Disordered" evidence="1">
    <location>
        <begin position="86"/>
        <end position="142"/>
    </location>
</feature>
<gene>
    <name evidence="2" type="ORF">EDD18DRAFT_1106892</name>
</gene>
<dbReference type="InterPro" id="IPR036691">
    <property type="entry name" value="Endo/exonu/phosph_ase_sf"/>
</dbReference>
<comment type="caution">
    <text evidence="2">The sequence shown here is derived from an EMBL/GenBank/DDBJ whole genome shotgun (WGS) entry which is preliminary data.</text>
</comment>
<dbReference type="AlphaFoldDB" id="A0AA39Q2J7"/>
<evidence type="ECO:0000313" key="3">
    <source>
        <dbReference type="Proteomes" id="UP001175228"/>
    </source>
</evidence>